<keyword evidence="1" id="KW-0472">Membrane</keyword>
<evidence type="ECO:0000313" key="2">
    <source>
        <dbReference type="EMBL" id="EQD89766.1"/>
    </source>
</evidence>
<gene>
    <name evidence="2" type="ORF">HPSA50_0158</name>
</gene>
<dbReference type="EMBL" id="AVNI01000001">
    <property type="protein sequence ID" value="EQD89766.1"/>
    <property type="molecule type" value="Genomic_DNA"/>
</dbReference>
<feature type="transmembrane region" description="Helical" evidence="1">
    <location>
        <begin position="12"/>
        <end position="30"/>
    </location>
</feature>
<keyword evidence="1" id="KW-1133">Transmembrane helix</keyword>
<accession>T2SAM5</accession>
<proteinExistence type="predicted"/>
<comment type="caution">
    <text evidence="2">The sequence shown here is derived from an EMBL/GenBank/DDBJ whole genome shotgun (WGS) entry which is preliminary data.</text>
</comment>
<protein>
    <submittedName>
        <fullName evidence="2">Uncharacterized protein</fullName>
    </submittedName>
</protein>
<reference evidence="2 3" key="1">
    <citation type="journal article" date="2013" name="Genome Announc.">
        <title>Genome Sequences of Three hpAfrica2 Strains of Helicobacter pylori.</title>
        <authorList>
            <person name="Duncan S.S."/>
            <person name="Bertoli M.T."/>
            <person name="Kersulyte D."/>
            <person name="Valk P.L."/>
            <person name="Tamma S."/>
            <person name="Segal I."/>
            <person name="McClain M.S."/>
            <person name="Cover T.L."/>
            <person name="Berg D.E."/>
        </authorList>
    </citation>
    <scope>NUCLEOTIDE SEQUENCE [LARGE SCALE GENOMIC DNA]</scope>
    <source>
        <strain evidence="2 3">SouthAfrica50</strain>
    </source>
</reference>
<sequence length="47" mass="5759">MILNSFKELKPYYYFFVFVYIAIFSLKIPIMIKKYQKGFCTNFSLLF</sequence>
<dbReference type="PATRIC" id="fig|1352357.3.peg.158"/>
<evidence type="ECO:0000256" key="1">
    <source>
        <dbReference type="SAM" id="Phobius"/>
    </source>
</evidence>
<name>T2SAM5_HELPX</name>
<dbReference type="Proteomes" id="UP000015816">
    <property type="component" value="Unassembled WGS sequence"/>
</dbReference>
<evidence type="ECO:0000313" key="3">
    <source>
        <dbReference type="Proteomes" id="UP000015816"/>
    </source>
</evidence>
<organism evidence="2 3">
    <name type="scientific">Helicobacter pylori SouthAfrica50</name>
    <dbReference type="NCBI Taxonomy" id="1352357"/>
    <lineage>
        <taxon>Bacteria</taxon>
        <taxon>Pseudomonadati</taxon>
        <taxon>Campylobacterota</taxon>
        <taxon>Epsilonproteobacteria</taxon>
        <taxon>Campylobacterales</taxon>
        <taxon>Helicobacteraceae</taxon>
        <taxon>Helicobacter</taxon>
    </lineage>
</organism>
<dbReference type="AlphaFoldDB" id="T2SAM5"/>
<keyword evidence="1" id="KW-0812">Transmembrane</keyword>